<keyword evidence="5" id="KW-0812">Transmembrane</keyword>
<evidence type="ECO:0000313" key="6">
    <source>
        <dbReference type="EMBL" id="OGN10195.1"/>
    </source>
</evidence>
<dbReference type="Proteomes" id="UP000177167">
    <property type="component" value="Unassembled WGS sequence"/>
</dbReference>
<evidence type="ECO:0008006" key="8">
    <source>
        <dbReference type="Google" id="ProtNLM"/>
    </source>
</evidence>
<keyword evidence="5" id="KW-0472">Membrane</keyword>
<evidence type="ECO:0000313" key="7">
    <source>
        <dbReference type="Proteomes" id="UP000177167"/>
    </source>
</evidence>
<proteinExistence type="inferred from homology"/>
<protein>
    <recommendedName>
        <fullName evidence="8">DNA recombination protein RmuC</fullName>
    </recommendedName>
</protein>
<dbReference type="InterPro" id="IPR003798">
    <property type="entry name" value="DNA_recombination_RmuC"/>
</dbReference>
<evidence type="ECO:0000256" key="5">
    <source>
        <dbReference type="SAM" id="Phobius"/>
    </source>
</evidence>
<keyword evidence="4" id="KW-0233">DNA recombination</keyword>
<comment type="caution">
    <text evidence="6">The sequence shown here is derived from an EMBL/GenBank/DDBJ whole genome shotgun (WGS) entry which is preliminary data.</text>
</comment>
<dbReference type="PANTHER" id="PTHR30563">
    <property type="entry name" value="DNA RECOMBINATION PROTEIN RMUC"/>
    <property type="match status" value="1"/>
</dbReference>
<name>A0A1F8FAM0_9BACT</name>
<comment type="function">
    <text evidence="1">Involved in DNA recombination.</text>
</comment>
<dbReference type="EMBL" id="MGJP01000014">
    <property type="protein sequence ID" value="OGN10195.1"/>
    <property type="molecule type" value="Genomic_DNA"/>
</dbReference>
<evidence type="ECO:0000256" key="2">
    <source>
        <dbReference type="ARBA" id="ARBA00009840"/>
    </source>
</evidence>
<sequence length="364" mass="41091">MINPVTILIIAVSVSALIMLGINLYLMIQSRKKSGPDENYVVLHQRMDALAQAVSEQMERTRQASERATLTVSQQVHNFTQGMTQLHEGLKGMHDSVKSVVSFQDLFRNPKLRGQWGEMSLEASLAQYFPKDRYLIQHYFSSGEAVDAALRLPNDILLPIDSKFNWDNFQKMANADPAPSLSADRHSEKGRAWSGASNDNSQEYYRKLFYSDVKKKIDEISSKYILPAEGTTDFALMFVPAETVYYEIINNMKDVDVADYARKKKVILVSPNTFALSVSAIQHWYRDVHINQKTQSIIKKLEGIVADSAKLADNFRKLGSHLSNAQSAYEDSEKRLGLMTERVSKVIKIGETGDESEEIKKLGN</sequence>
<evidence type="ECO:0000256" key="3">
    <source>
        <dbReference type="ARBA" id="ARBA00023054"/>
    </source>
</evidence>
<evidence type="ECO:0000256" key="4">
    <source>
        <dbReference type="ARBA" id="ARBA00023172"/>
    </source>
</evidence>
<feature type="transmembrane region" description="Helical" evidence="5">
    <location>
        <begin position="6"/>
        <end position="26"/>
    </location>
</feature>
<dbReference type="PANTHER" id="PTHR30563:SF0">
    <property type="entry name" value="DNA RECOMBINATION PROTEIN RMUC"/>
    <property type="match status" value="1"/>
</dbReference>
<reference evidence="6 7" key="1">
    <citation type="journal article" date="2016" name="Nat. Commun.">
        <title>Thousands of microbial genomes shed light on interconnected biogeochemical processes in an aquifer system.</title>
        <authorList>
            <person name="Anantharaman K."/>
            <person name="Brown C.T."/>
            <person name="Hug L.A."/>
            <person name="Sharon I."/>
            <person name="Castelle C.J."/>
            <person name="Probst A.J."/>
            <person name="Thomas B.C."/>
            <person name="Singh A."/>
            <person name="Wilkins M.J."/>
            <person name="Karaoz U."/>
            <person name="Brodie E.L."/>
            <person name="Williams K.H."/>
            <person name="Hubbard S.S."/>
            <person name="Banfield J.F."/>
        </authorList>
    </citation>
    <scope>NUCLEOTIDE SEQUENCE [LARGE SCALE GENOMIC DNA]</scope>
</reference>
<accession>A0A1F8FAM0</accession>
<keyword evidence="3" id="KW-0175">Coiled coil</keyword>
<evidence type="ECO:0000256" key="1">
    <source>
        <dbReference type="ARBA" id="ARBA00003416"/>
    </source>
</evidence>
<dbReference type="Pfam" id="PF02646">
    <property type="entry name" value="RmuC"/>
    <property type="match status" value="1"/>
</dbReference>
<comment type="similarity">
    <text evidence="2">Belongs to the RmuC family.</text>
</comment>
<gene>
    <name evidence="6" type="ORF">A3J46_04795</name>
</gene>
<dbReference type="AlphaFoldDB" id="A0A1F8FAM0"/>
<organism evidence="6 7">
    <name type="scientific">Candidatus Yanofskybacteria bacterium RIFCSPHIGHO2_02_FULL_41_11</name>
    <dbReference type="NCBI Taxonomy" id="1802675"/>
    <lineage>
        <taxon>Bacteria</taxon>
        <taxon>Candidatus Yanofskyibacteriota</taxon>
    </lineage>
</organism>
<keyword evidence="5" id="KW-1133">Transmembrane helix</keyword>
<dbReference type="GO" id="GO:0006310">
    <property type="term" value="P:DNA recombination"/>
    <property type="evidence" value="ECO:0007669"/>
    <property type="project" value="UniProtKB-KW"/>
</dbReference>